<keyword evidence="10" id="KW-1185">Reference proteome</keyword>
<evidence type="ECO:0000256" key="4">
    <source>
        <dbReference type="ARBA" id="ARBA00022989"/>
    </source>
</evidence>
<keyword evidence="2" id="KW-1003">Cell membrane</keyword>
<name>A0A949K2T9_9FIRM</name>
<dbReference type="PANTHER" id="PTHR30572">
    <property type="entry name" value="MEMBRANE COMPONENT OF TRANSPORTER-RELATED"/>
    <property type="match status" value="1"/>
</dbReference>
<dbReference type="AlphaFoldDB" id="A0A949K2T9"/>
<dbReference type="PANTHER" id="PTHR30572:SF4">
    <property type="entry name" value="ABC TRANSPORTER PERMEASE YTRF"/>
    <property type="match status" value="1"/>
</dbReference>
<gene>
    <name evidence="9" type="ORF">KTH89_20830</name>
</gene>
<dbReference type="RefSeq" id="WP_158347230.1">
    <property type="nucleotide sequence ID" value="NZ_JAHQCW010000046.1"/>
</dbReference>
<feature type="transmembrane region" description="Helical" evidence="7">
    <location>
        <begin position="874"/>
        <end position="895"/>
    </location>
</feature>
<reference evidence="9" key="1">
    <citation type="submission" date="2021-06" db="EMBL/GenBank/DDBJ databases">
        <title>Description of novel taxa of the family Lachnospiraceae.</title>
        <authorList>
            <person name="Chaplin A.V."/>
            <person name="Sokolova S.R."/>
            <person name="Pikina A.P."/>
            <person name="Korzhanova M."/>
            <person name="Belova V."/>
            <person name="Korostin D."/>
            <person name="Efimov B.A."/>
        </authorList>
    </citation>
    <scope>NUCLEOTIDE SEQUENCE</scope>
    <source>
        <strain evidence="9">ASD5720</strain>
    </source>
</reference>
<dbReference type="InterPro" id="IPR050250">
    <property type="entry name" value="Macrolide_Exporter_MacB"/>
</dbReference>
<feature type="transmembrane region" description="Helical" evidence="7">
    <location>
        <begin position="485"/>
        <end position="506"/>
    </location>
</feature>
<evidence type="ECO:0000256" key="2">
    <source>
        <dbReference type="ARBA" id="ARBA00022475"/>
    </source>
</evidence>
<feature type="domain" description="ABC3 transporter permease C-terminal" evidence="8">
    <location>
        <begin position="290"/>
        <end position="416"/>
    </location>
</feature>
<dbReference type="Proteomes" id="UP000712157">
    <property type="component" value="Unassembled WGS sequence"/>
</dbReference>
<comment type="similarity">
    <text evidence="6">Belongs to the ABC-4 integral membrane protein family.</text>
</comment>
<keyword evidence="5 7" id="KW-0472">Membrane</keyword>
<dbReference type="Pfam" id="PF02687">
    <property type="entry name" value="FtsX"/>
    <property type="match status" value="2"/>
</dbReference>
<evidence type="ECO:0000259" key="8">
    <source>
        <dbReference type="Pfam" id="PF02687"/>
    </source>
</evidence>
<accession>A0A949K2T9</accession>
<evidence type="ECO:0000256" key="5">
    <source>
        <dbReference type="ARBA" id="ARBA00023136"/>
    </source>
</evidence>
<dbReference type="GO" id="GO:0022857">
    <property type="term" value="F:transmembrane transporter activity"/>
    <property type="evidence" value="ECO:0007669"/>
    <property type="project" value="TreeGrafter"/>
</dbReference>
<feature type="transmembrane region" description="Helical" evidence="7">
    <location>
        <begin position="835"/>
        <end position="862"/>
    </location>
</feature>
<evidence type="ECO:0000256" key="1">
    <source>
        <dbReference type="ARBA" id="ARBA00004651"/>
    </source>
</evidence>
<evidence type="ECO:0000256" key="6">
    <source>
        <dbReference type="ARBA" id="ARBA00038076"/>
    </source>
</evidence>
<feature type="transmembrane region" description="Helical" evidence="7">
    <location>
        <begin position="337"/>
        <end position="363"/>
    </location>
</feature>
<organism evidence="9 10">
    <name type="scientific">Diplocloster agilis</name>
    <dbReference type="NCBI Taxonomy" id="2850323"/>
    <lineage>
        <taxon>Bacteria</taxon>
        <taxon>Bacillati</taxon>
        <taxon>Bacillota</taxon>
        <taxon>Clostridia</taxon>
        <taxon>Lachnospirales</taxon>
        <taxon>Lachnospiraceae</taxon>
        <taxon>Diplocloster</taxon>
    </lineage>
</organism>
<feature type="transmembrane region" description="Helical" evidence="7">
    <location>
        <begin position="383"/>
        <end position="405"/>
    </location>
</feature>
<sequence length="913" mass="101173">MNTSLTYAWSQLKASKKSALFLLLSIFLSSMLIAAVCTEAFLGWQREGSYLRQKAGDYHASLRETIPRDSLPLIGENPEVEAMLLQTDWEYLKLKDTKRAYITISRLNQEWWDSMPNKSLLKEGRIPQKNGEIMINTQFFTENTQYQVGDTLTLPAGMRVLDGKTLEYGTMGLPGETFAPSGEMKVTITGIMDMEGVSDYPCYTAYGYIDRSEPFPDTNYKVRLRLSHPRMAYEIMPQIAENLNLHPDADGAWPVSYHENLLELYGIKDPAQPESSEPSPYLVFGILGTLGVILLFVIIIYNAFSVTARSQLRQLGILKSIGASPGQIRASVLWQGLLCALLTVPAGILCGFFLIKGLIWSVAGSRTSTDLYSGSDLTAIPASVPWQLLLLCAAAAVLTVLLSAWGPARRLAKLTPIEAVKETSPAHRKEGIKKIKSGKIRSRKSGAKKPAFRKPRLAARLFGYTGELAENTLNTGKKAYRATSLCIGLCITLMIGAVGMLSAASLSNRIELSYFWQNQKIMLSTVQDPPQEMLEELKNLPGLKSQTVYRRVLSGISLTKEQLHPDFISAGGFAQESQGLGDYYDEQTPFLPVMLVGLSPEDFAAYCEANQIPPDVIQNIRDEQNPSVILVNRPDGSRRATWDKYQIADTPYLSLLPGDRIDITEKTSADQEGADGKNTVTIAAVTDTYAGIDDDAYPFNLEILTTMDHYRHMMNSYTMQGTVDQYTCYIGQSFDETAGLQETKEQAEKIVSRWYGEQDYLVRTVQDEHTEFDEAINATKTLAVIFSLFMGVIGVSGAFSAVSGSIAARRKQFVILRSAGLSPEELMRMFRIESLLLILTPALISAVLGLFTILLSAKLFYYPTVTGLLASMPWPLMLALIFLILGSVFVTYTLCGRIVSREPIVETLRKELG</sequence>
<evidence type="ECO:0000313" key="9">
    <source>
        <dbReference type="EMBL" id="MBU9738986.1"/>
    </source>
</evidence>
<dbReference type="EMBL" id="JAHQCW010000046">
    <property type="protein sequence ID" value="MBU9738986.1"/>
    <property type="molecule type" value="Genomic_DNA"/>
</dbReference>
<comment type="subcellular location">
    <subcellularLocation>
        <location evidence="1">Cell membrane</location>
        <topology evidence="1">Multi-pass membrane protein</topology>
    </subcellularLocation>
</comment>
<comment type="caution">
    <text evidence="9">The sequence shown here is derived from an EMBL/GenBank/DDBJ whole genome shotgun (WGS) entry which is preliminary data.</text>
</comment>
<feature type="transmembrane region" description="Helical" evidence="7">
    <location>
        <begin position="281"/>
        <end position="304"/>
    </location>
</feature>
<dbReference type="InterPro" id="IPR003838">
    <property type="entry name" value="ABC3_permease_C"/>
</dbReference>
<feature type="transmembrane region" description="Helical" evidence="7">
    <location>
        <begin position="782"/>
        <end position="808"/>
    </location>
</feature>
<feature type="domain" description="ABC3 transporter permease C-terminal" evidence="8">
    <location>
        <begin position="785"/>
        <end position="902"/>
    </location>
</feature>
<dbReference type="GO" id="GO:0005886">
    <property type="term" value="C:plasma membrane"/>
    <property type="evidence" value="ECO:0007669"/>
    <property type="project" value="UniProtKB-SubCell"/>
</dbReference>
<keyword evidence="4 7" id="KW-1133">Transmembrane helix</keyword>
<evidence type="ECO:0000313" key="10">
    <source>
        <dbReference type="Proteomes" id="UP000712157"/>
    </source>
</evidence>
<evidence type="ECO:0000256" key="7">
    <source>
        <dbReference type="SAM" id="Phobius"/>
    </source>
</evidence>
<protein>
    <submittedName>
        <fullName evidence="9">FtsX-like permease family protein</fullName>
    </submittedName>
</protein>
<keyword evidence="3 7" id="KW-0812">Transmembrane</keyword>
<evidence type="ECO:0000256" key="3">
    <source>
        <dbReference type="ARBA" id="ARBA00022692"/>
    </source>
</evidence>
<proteinExistence type="inferred from homology"/>